<dbReference type="RefSeq" id="XP_020045247.1">
    <property type="nucleotide sequence ID" value="XM_020188806.1"/>
</dbReference>
<keyword evidence="1" id="KW-0812">Transmembrane</keyword>
<evidence type="ECO:0008006" key="4">
    <source>
        <dbReference type="Google" id="ProtNLM"/>
    </source>
</evidence>
<keyword evidence="3" id="KW-1185">Reference proteome</keyword>
<dbReference type="AlphaFoldDB" id="A0A1D2VBG0"/>
<keyword evidence="1" id="KW-0472">Membrane</keyword>
<gene>
    <name evidence="2" type="ORF">ASCRUDRAFT_114771</name>
</gene>
<proteinExistence type="predicted"/>
<sequence length="63" mass="7852">MIFQNLYINRFILFSLKTQNKLEIFINFRVLMFIYDFFFCFYLYIINSNSSSIIKCQKMHFQL</sequence>
<dbReference type="Proteomes" id="UP000095038">
    <property type="component" value="Unassembled WGS sequence"/>
</dbReference>
<feature type="transmembrane region" description="Helical" evidence="1">
    <location>
        <begin position="24"/>
        <end position="45"/>
    </location>
</feature>
<dbReference type="GeneID" id="30962442"/>
<evidence type="ECO:0000256" key="1">
    <source>
        <dbReference type="SAM" id="Phobius"/>
    </source>
</evidence>
<organism evidence="2 3">
    <name type="scientific">Ascoidea rubescens DSM 1968</name>
    <dbReference type="NCBI Taxonomy" id="1344418"/>
    <lineage>
        <taxon>Eukaryota</taxon>
        <taxon>Fungi</taxon>
        <taxon>Dikarya</taxon>
        <taxon>Ascomycota</taxon>
        <taxon>Saccharomycotina</taxon>
        <taxon>Saccharomycetes</taxon>
        <taxon>Ascoideaceae</taxon>
        <taxon>Ascoidea</taxon>
    </lineage>
</organism>
<name>A0A1D2VBG0_9ASCO</name>
<keyword evidence="1" id="KW-1133">Transmembrane helix</keyword>
<dbReference type="EMBL" id="KV454488">
    <property type="protein sequence ID" value="ODV58940.1"/>
    <property type="molecule type" value="Genomic_DNA"/>
</dbReference>
<dbReference type="InParanoid" id="A0A1D2VBG0"/>
<evidence type="ECO:0000313" key="3">
    <source>
        <dbReference type="Proteomes" id="UP000095038"/>
    </source>
</evidence>
<reference evidence="3" key="1">
    <citation type="submission" date="2016-05" db="EMBL/GenBank/DDBJ databases">
        <title>Comparative genomics of biotechnologically important yeasts.</title>
        <authorList>
            <consortium name="DOE Joint Genome Institute"/>
            <person name="Riley R."/>
            <person name="Haridas S."/>
            <person name="Wolfe K.H."/>
            <person name="Lopes M.R."/>
            <person name="Hittinger C.T."/>
            <person name="Goker M."/>
            <person name="Salamov A."/>
            <person name="Wisecaver J."/>
            <person name="Long T.M."/>
            <person name="Aerts A.L."/>
            <person name="Barry K."/>
            <person name="Choi C."/>
            <person name="Clum A."/>
            <person name="Coughlan A.Y."/>
            <person name="Deshpande S."/>
            <person name="Douglass A.P."/>
            <person name="Hanson S.J."/>
            <person name="Klenk H.-P."/>
            <person name="Labutti K."/>
            <person name="Lapidus A."/>
            <person name="Lindquist E."/>
            <person name="Lipzen A."/>
            <person name="Meier-Kolthoff J.P."/>
            <person name="Ohm R.A."/>
            <person name="Otillar R.P."/>
            <person name="Pangilinan J."/>
            <person name="Peng Y."/>
            <person name="Rokas A."/>
            <person name="Rosa C.A."/>
            <person name="Scheuner C."/>
            <person name="Sibirny A.A."/>
            <person name="Slot J.C."/>
            <person name="Stielow J.B."/>
            <person name="Sun H."/>
            <person name="Kurtzman C.P."/>
            <person name="Blackwell M."/>
            <person name="Grigoriev I.V."/>
            <person name="Jeffries T.W."/>
        </authorList>
    </citation>
    <scope>NUCLEOTIDE SEQUENCE [LARGE SCALE GENOMIC DNA]</scope>
    <source>
        <strain evidence="3">DSM 1968</strain>
    </source>
</reference>
<evidence type="ECO:0000313" key="2">
    <source>
        <dbReference type="EMBL" id="ODV58940.1"/>
    </source>
</evidence>
<protein>
    <recommendedName>
        <fullName evidence="4">Transmembrane protein</fullName>
    </recommendedName>
</protein>
<accession>A0A1D2VBG0</accession>